<name>A0A8X6U2S1_NEPPI</name>
<evidence type="ECO:0000313" key="1">
    <source>
        <dbReference type="EMBL" id="GFT72750.1"/>
    </source>
</evidence>
<dbReference type="AlphaFoldDB" id="A0A8X6U2S1"/>
<reference evidence="1" key="1">
    <citation type="submission" date="2020-08" db="EMBL/GenBank/DDBJ databases">
        <title>Multicomponent nature underlies the extraordinary mechanical properties of spider dragline silk.</title>
        <authorList>
            <person name="Kono N."/>
            <person name="Nakamura H."/>
            <person name="Mori M."/>
            <person name="Yoshida Y."/>
            <person name="Ohtoshi R."/>
            <person name="Malay A.D."/>
            <person name="Moran D.A.P."/>
            <person name="Tomita M."/>
            <person name="Numata K."/>
            <person name="Arakawa K."/>
        </authorList>
    </citation>
    <scope>NUCLEOTIDE SEQUENCE</scope>
</reference>
<protein>
    <submittedName>
        <fullName evidence="1">Uncharacterized protein</fullName>
    </submittedName>
</protein>
<accession>A0A8X6U2S1</accession>
<gene>
    <name evidence="1" type="ORF">NPIL_623311</name>
</gene>
<evidence type="ECO:0000313" key="2">
    <source>
        <dbReference type="Proteomes" id="UP000887013"/>
    </source>
</evidence>
<comment type="caution">
    <text evidence="1">The sequence shown here is derived from an EMBL/GenBank/DDBJ whole genome shotgun (WGS) entry which is preliminary data.</text>
</comment>
<proteinExistence type="predicted"/>
<keyword evidence="2" id="KW-1185">Reference proteome</keyword>
<dbReference type="EMBL" id="BMAW01021416">
    <property type="protein sequence ID" value="GFT72750.1"/>
    <property type="molecule type" value="Genomic_DNA"/>
</dbReference>
<organism evidence="1 2">
    <name type="scientific">Nephila pilipes</name>
    <name type="common">Giant wood spider</name>
    <name type="synonym">Nephila maculata</name>
    <dbReference type="NCBI Taxonomy" id="299642"/>
    <lineage>
        <taxon>Eukaryota</taxon>
        <taxon>Metazoa</taxon>
        <taxon>Ecdysozoa</taxon>
        <taxon>Arthropoda</taxon>
        <taxon>Chelicerata</taxon>
        <taxon>Arachnida</taxon>
        <taxon>Araneae</taxon>
        <taxon>Araneomorphae</taxon>
        <taxon>Entelegynae</taxon>
        <taxon>Araneoidea</taxon>
        <taxon>Nephilidae</taxon>
        <taxon>Nephila</taxon>
    </lineage>
</organism>
<dbReference type="OrthoDB" id="5919023at2759"/>
<sequence length="74" mass="8203">MDSGNQGIHAIENHWVPWPANVGSGNQGETNEVQTVYKPGFGATARRKRPPEPILIQKLRIGFADFPYLHCSSD</sequence>
<dbReference type="Proteomes" id="UP000887013">
    <property type="component" value="Unassembled WGS sequence"/>
</dbReference>